<organism evidence="2 3">
    <name type="scientific">Pisolithus tinctorius Marx 270</name>
    <dbReference type="NCBI Taxonomy" id="870435"/>
    <lineage>
        <taxon>Eukaryota</taxon>
        <taxon>Fungi</taxon>
        <taxon>Dikarya</taxon>
        <taxon>Basidiomycota</taxon>
        <taxon>Agaricomycotina</taxon>
        <taxon>Agaricomycetes</taxon>
        <taxon>Agaricomycetidae</taxon>
        <taxon>Boletales</taxon>
        <taxon>Sclerodermatineae</taxon>
        <taxon>Pisolithaceae</taxon>
        <taxon>Pisolithus</taxon>
    </lineage>
</organism>
<keyword evidence="3" id="KW-1185">Reference proteome</keyword>
<dbReference type="EMBL" id="KN832366">
    <property type="protein sequence ID" value="KIN92807.1"/>
    <property type="molecule type" value="Genomic_DNA"/>
</dbReference>
<evidence type="ECO:0000313" key="2">
    <source>
        <dbReference type="EMBL" id="KIN92807.1"/>
    </source>
</evidence>
<feature type="region of interest" description="Disordered" evidence="1">
    <location>
        <begin position="1"/>
        <end position="25"/>
    </location>
</feature>
<accession>A0A0C3I6H6</accession>
<dbReference type="HOGENOM" id="CLU_2498765_0_0_1"/>
<gene>
    <name evidence="2" type="ORF">M404DRAFT_722078</name>
</gene>
<reference evidence="3" key="2">
    <citation type="submission" date="2015-01" db="EMBL/GenBank/DDBJ databases">
        <title>Evolutionary Origins and Diversification of the Mycorrhizal Mutualists.</title>
        <authorList>
            <consortium name="DOE Joint Genome Institute"/>
            <consortium name="Mycorrhizal Genomics Consortium"/>
            <person name="Kohler A."/>
            <person name="Kuo A."/>
            <person name="Nagy L.G."/>
            <person name="Floudas D."/>
            <person name="Copeland A."/>
            <person name="Barry K.W."/>
            <person name="Cichocki N."/>
            <person name="Veneault-Fourrey C."/>
            <person name="LaButti K."/>
            <person name="Lindquist E.A."/>
            <person name="Lipzen A."/>
            <person name="Lundell T."/>
            <person name="Morin E."/>
            <person name="Murat C."/>
            <person name="Riley R."/>
            <person name="Ohm R."/>
            <person name="Sun H."/>
            <person name="Tunlid A."/>
            <person name="Henrissat B."/>
            <person name="Grigoriev I.V."/>
            <person name="Hibbett D.S."/>
            <person name="Martin F."/>
        </authorList>
    </citation>
    <scope>NUCLEOTIDE SEQUENCE [LARGE SCALE GENOMIC DNA]</scope>
    <source>
        <strain evidence="3">Marx 270</strain>
    </source>
</reference>
<dbReference type="InParanoid" id="A0A0C3I6H6"/>
<name>A0A0C3I6H6_PISTI</name>
<proteinExistence type="predicted"/>
<sequence>MSLPGHDSDTTVPCPPDVGSNPVPSATFKTFRSSRLADGSPDLKSPINWHFLHLLVNSLSAIVVLRPLTFEYVKSTLCSHRYPRFL</sequence>
<dbReference type="Proteomes" id="UP000054217">
    <property type="component" value="Unassembled WGS sequence"/>
</dbReference>
<protein>
    <submittedName>
        <fullName evidence="2">Uncharacterized protein</fullName>
    </submittedName>
</protein>
<reference evidence="2 3" key="1">
    <citation type="submission" date="2014-04" db="EMBL/GenBank/DDBJ databases">
        <authorList>
            <consortium name="DOE Joint Genome Institute"/>
            <person name="Kuo A."/>
            <person name="Kohler A."/>
            <person name="Costa M.D."/>
            <person name="Nagy L.G."/>
            <person name="Floudas D."/>
            <person name="Copeland A."/>
            <person name="Barry K.W."/>
            <person name="Cichocki N."/>
            <person name="Veneault-Fourrey C."/>
            <person name="LaButti K."/>
            <person name="Lindquist E.A."/>
            <person name="Lipzen A."/>
            <person name="Lundell T."/>
            <person name="Morin E."/>
            <person name="Murat C."/>
            <person name="Sun H."/>
            <person name="Tunlid A."/>
            <person name="Henrissat B."/>
            <person name="Grigoriev I.V."/>
            <person name="Hibbett D.S."/>
            <person name="Martin F."/>
            <person name="Nordberg H.P."/>
            <person name="Cantor M.N."/>
            <person name="Hua S.X."/>
        </authorList>
    </citation>
    <scope>NUCLEOTIDE SEQUENCE [LARGE SCALE GENOMIC DNA]</scope>
    <source>
        <strain evidence="2 3">Marx 270</strain>
    </source>
</reference>
<dbReference type="AlphaFoldDB" id="A0A0C3I6H6"/>
<evidence type="ECO:0000313" key="3">
    <source>
        <dbReference type="Proteomes" id="UP000054217"/>
    </source>
</evidence>
<evidence type="ECO:0000256" key="1">
    <source>
        <dbReference type="SAM" id="MobiDB-lite"/>
    </source>
</evidence>